<name>A0A1D2VED1_9ASCO</name>
<gene>
    <name evidence="1" type="ORF">ASCRUDRAFT_81805</name>
</gene>
<dbReference type="Proteomes" id="UP000095038">
    <property type="component" value="Unassembled WGS sequence"/>
</dbReference>
<evidence type="ECO:0000313" key="1">
    <source>
        <dbReference type="EMBL" id="ODV59942.1"/>
    </source>
</evidence>
<proteinExistence type="predicted"/>
<keyword evidence="2" id="KW-1185">Reference proteome</keyword>
<protein>
    <submittedName>
        <fullName evidence="1">Uncharacterized protein</fullName>
    </submittedName>
</protein>
<sequence>MDISKNNNNGTKYNISSIIDVKLETLCYLISPNNPKLNRAAHVCDTSTIKNKTCGA</sequence>
<dbReference type="InParanoid" id="A0A1D2VED1"/>
<dbReference type="AlphaFoldDB" id="A0A1D2VED1"/>
<dbReference type="RefSeq" id="XP_020046249.1">
    <property type="nucleotide sequence ID" value="XM_020194664.1"/>
</dbReference>
<dbReference type="GeneID" id="30968300"/>
<dbReference type="EMBL" id="KV454484">
    <property type="protein sequence ID" value="ODV59942.1"/>
    <property type="molecule type" value="Genomic_DNA"/>
</dbReference>
<organism evidence="1 2">
    <name type="scientific">Ascoidea rubescens DSM 1968</name>
    <dbReference type="NCBI Taxonomy" id="1344418"/>
    <lineage>
        <taxon>Eukaryota</taxon>
        <taxon>Fungi</taxon>
        <taxon>Dikarya</taxon>
        <taxon>Ascomycota</taxon>
        <taxon>Saccharomycotina</taxon>
        <taxon>Saccharomycetes</taxon>
        <taxon>Ascoideaceae</taxon>
        <taxon>Ascoidea</taxon>
    </lineage>
</organism>
<accession>A0A1D2VED1</accession>
<reference evidence="2" key="1">
    <citation type="submission" date="2016-05" db="EMBL/GenBank/DDBJ databases">
        <title>Comparative genomics of biotechnologically important yeasts.</title>
        <authorList>
            <consortium name="DOE Joint Genome Institute"/>
            <person name="Riley R."/>
            <person name="Haridas S."/>
            <person name="Wolfe K.H."/>
            <person name="Lopes M.R."/>
            <person name="Hittinger C.T."/>
            <person name="Goker M."/>
            <person name="Salamov A."/>
            <person name="Wisecaver J."/>
            <person name="Long T.M."/>
            <person name="Aerts A.L."/>
            <person name="Barry K."/>
            <person name="Choi C."/>
            <person name="Clum A."/>
            <person name="Coughlan A.Y."/>
            <person name="Deshpande S."/>
            <person name="Douglass A.P."/>
            <person name="Hanson S.J."/>
            <person name="Klenk H.-P."/>
            <person name="Labutti K."/>
            <person name="Lapidus A."/>
            <person name="Lindquist E."/>
            <person name="Lipzen A."/>
            <person name="Meier-Kolthoff J.P."/>
            <person name="Ohm R.A."/>
            <person name="Otillar R.P."/>
            <person name="Pangilinan J."/>
            <person name="Peng Y."/>
            <person name="Rokas A."/>
            <person name="Rosa C.A."/>
            <person name="Scheuner C."/>
            <person name="Sibirny A.A."/>
            <person name="Slot J.C."/>
            <person name="Stielow J.B."/>
            <person name="Sun H."/>
            <person name="Kurtzman C.P."/>
            <person name="Blackwell M."/>
            <person name="Grigoriev I.V."/>
            <person name="Jeffries T.W."/>
        </authorList>
    </citation>
    <scope>NUCLEOTIDE SEQUENCE [LARGE SCALE GENOMIC DNA]</scope>
    <source>
        <strain evidence="2">DSM 1968</strain>
    </source>
</reference>
<evidence type="ECO:0000313" key="2">
    <source>
        <dbReference type="Proteomes" id="UP000095038"/>
    </source>
</evidence>